<proteinExistence type="predicted"/>
<reference evidence="3" key="1">
    <citation type="submission" date="2022-07" db="EMBL/GenBank/DDBJ databases">
        <title>Phylogenomic reconstructions and comparative analyses of Kickxellomycotina fungi.</title>
        <authorList>
            <person name="Reynolds N.K."/>
            <person name="Stajich J.E."/>
            <person name="Barry K."/>
            <person name="Grigoriev I.V."/>
            <person name="Crous P."/>
            <person name="Smith M.E."/>
        </authorList>
    </citation>
    <scope>NUCLEOTIDE SEQUENCE</scope>
    <source>
        <strain evidence="3">NBRC 100468</strain>
    </source>
</reference>
<dbReference type="EMBL" id="JANBPU010000028">
    <property type="protein sequence ID" value="KAJ1919354.1"/>
    <property type="molecule type" value="Genomic_DNA"/>
</dbReference>
<sequence length="325" mass="37081">MLEISKRTLINTILVPLLILAYIKLYALTNLLAKLQYSLPLRYNNECSEDDIFTITTQIQEIKSWSNNEGLAANWHHSHRQLFTDKVYVINLPHRKDRRRYMNDLFNTLEVDYELVQAVPANSIPSKIPGLSTTANNSTAAMTLPELACLHSHISVLQDIQSKNHSLAAIFEDDVDLDYRIKAWVHKALASIPKKIKWDLLFLGNFHSRAGDYDPTNHTFPELRPAVPIQGTHAYVVNGHKSAQKLLGFLYKAEASLDLELDYLNTYGDITALTLFPPKAIQVRGPENLSDIYPDNHLKPDHYDLGNSSTKNLMDRIKRCYIKFP</sequence>
<keyword evidence="1" id="KW-0472">Membrane</keyword>
<dbReference type="Pfam" id="PF01755">
    <property type="entry name" value="Glyco_transf_25"/>
    <property type="match status" value="1"/>
</dbReference>
<evidence type="ECO:0000313" key="4">
    <source>
        <dbReference type="Proteomes" id="UP001150538"/>
    </source>
</evidence>
<dbReference type="CDD" id="cd06532">
    <property type="entry name" value="Glyco_transf_25"/>
    <property type="match status" value="1"/>
</dbReference>
<dbReference type="OrthoDB" id="47375at2759"/>
<feature type="transmembrane region" description="Helical" evidence="1">
    <location>
        <begin position="12"/>
        <end position="33"/>
    </location>
</feature>
<name>A0A9W8A802_9FUNG</name>
<evidence type="ECO:0000256" key="1">
    <source>
        <dbReference type="SAM" id="Phobius"/>
    </source>
</evidence>
<keyword evidence="1" id="KW-1133">Transmembrane helix</keyword>
<dbReference type="AlphaFoldDB" id="A0A9W8A802"/>
<dbReference type="InterPro" id="IPR002654">
    <property type="entry name" value="Glyco_trans_25"/>
</dbReference>
<accession>A0A9W8A802</accession>
<protein>
    <recommendedName>
        <fullName evidence="2">Glycosyl transferase family 25 domain-containing protein</fullName>
    </recommendedName>
</protein>
<keyword evidence="4" id="KW-1185">Reference proteome</keyword>
<evidence type="ECO:0000259" key="2">
    <source>
        <dbReference type="Pfam" id="PF01755"/>
    </source>
</evidence>
<evidence type="ECO:0000313" key="3">
    <source>
        <dbReference type="EMBL" id="KAJ1919354.1"/>
    </source>
</evidence>
<feature type="domain" description="Glycosyl transferase family 25" evidence="2">
    <location>
        <begin position="86"/>
        <end position="223"/>
    </location>
</feature>
<organism evidence="3 4">
    <name type="scientific">Mycoemilia scoparia</name>
    <dbReference type="NCBI Taxonomy" id="417184"/>
    <lineage>
        <taxon>Eukaryota</taxon>
        <taxon>Fungi</taxon>
        <taxon>Fungi incertae sedis</taxon>
        <taxon>Zoopagomycota</taxon>
        <taxon>Kickxellomycotina</taxon>
        <taxon>Kickxellomycetes</taxon>
        <taxon>Kickxellales</taxon>
        <taxon>Kickxellaceae</taxon>
        <taxon>Mycoemilia</taxon>
    </lineage>
</organism>
<dbReference type="Proteomes" id="UP001150538">
    <property type="component" value="Unassembled WGS sequence"/>
</dbReference>
<comment type="caution">
    <text evidence="3">The sequence shown here is derived from an EMBL/GenBank/DDBJ whole genome shotgun (WGS) entry which is preliminary data.</text>
</comment>
<gene>
    <name evidence="3" type="ORF">H4219_002042</name>
</gene>
<keyword evidence="1" id="KW-0812">Transmembrane</keyword>